<protein>
    <recommendedName>
        <fullName evidence="3">Helix-turn-helix protein</fullName>
    </recommendedName>
</protein>
<reference evidence="1 2" key="1">
    <citation type="submission" date="2019-09" db="EMBL/GenBank/DDBJ databases">
        <authorList>
            <person name="Dittami M. S."/>
        </authorList>
    </citation>
    <scope>NUCLEOTIDE SEQUENCE [LARGE SCALE GENOMIC DNA]</scope>
    <source>
        <strain evidence="1">SPHINGO391</strain>
    </source>
</reference>
<dbReference type="Proteomes" id="UP000326857">
    <property type="component" value="Unassembled WGS sequence"/>
</dbReference>
<evidence type="ECO:0000313" key="1">
    <source>
        <dbReference type="EMBL" id="VVT07409.1"/>
    </source>
</evidence>
<dbReference type="EMBL" id="CABVLI010000033">
    <property type="protein sequence ID" value="VVT07409.1"/>
    <property type="molecule type" value="Genomic_DNA"/>
</dbReference>
<accession>A0A5E7YKY1</accession>
<gene>
    <name evidence="1" type="ORF">SPHINGO391_390047</name>
</gene>
<evidence type="ECO:0000313" key="2">
    <source>
        <dbReference type="Proteomes" id="UP000326857"/>
    </source>
</evidence>
<organism evidence="1 2">
    <name type="scientific">Sphingomonas aurantiaca</name>
    <dbReference type="NCBI Taxonomy" id="185949"/>
    <lineage>
        <taxon>Bacteria</taxon>
        <taxon>Pseudomonadati</taxon>
        <taxon>Pseudomonadota</taxon>
        <taxon>Alphaproteobacteria</taxon>
        <taxon>Sphingomonadales</taxon>
        <taxon>Sphingomonadaceae</taxon>
        <taxon>Sphingomonas</taxon>
    </lineage>
</organism>
<sequence>MPNERPPTKKEMDAKLGMDTEAPTQQQIAKLLGCSARHIGSLIAAGHLTKGGDMRRLITEWVEYQIGLRREGKSRG</sequence>
<dbReference type="AlphaFoldDB" id="A0A5E7YKY1"/>
<evidence type="ECO:0008006" key="3">
    <source>
        <dbReference type="Google" id="ProtNLM"/>
    </source>
</evidence>
<name>A0A5E7YKY1_9SPHN</name>
<proteinExistence type="predicted"/>